<dbReference type="AlphaFoldDB" id="A0A7C4HDL1"/>
<gene>
    <name evidence="1" type="ORF">ENU14_05535</name>
</gene>
<protein>
    <submittedName>
        <fullName evidence="1">Uncharacterized protein</fullName>
    </submittedName>
</protein>
<comment type="caution">
    <text evidence="1">The sequence shown here is derived from an EMBL/GenBank/DDBJ whole genome shotgun (WGS) entry which is preliminary data.</text>
</comment>
<reference evidence="1" key="1">
    <citation type="journal article" date="2020" name="mSystems">
        <title>Genome- and Community-Level Interaction Insights into Carbon Utilization and Element Cycling Functions of Hydrothermarchaeota in Hydrothermal Sediment.</title>
        <authorList>
            <person name="Zhou Z."/>
            <person name="Liu Y."/>
            <person name="Xu W."/>
            <person name="Pan J."/>
            <person name="Luo Z.H."/>
            <person name="Li M."/>
        </authorList>
    </citation>
    <scope>NUCLEOTIDE SEQUENCE [LARGE SCALE GENOMIC DNA]</scope>
    <source>
        <strain evidence="1">SpSt-642</strain>
    </source>
</reference>
<evidence type="ECO:0000313" key="1">
    <source>
        <dbReference type="EMBL" id="HGM59027.1"/>
    </source>
</evidence>
<organism evidence="1">
    <name type="scientific">Staphylothermus marinus</name>
    <dbReference type="NCBI Taxonomy" id="2280"/>
    <lineage>
        <taxon>Archaea</taxon>
        <taxon>Thermoproteota</taxon>
        <taxon>Thermoprotei</taxon>
        <taxon>Desulfurococcales</taxon>
        <taxon>Desulfurococcaceae</taxon>
        <taxon>Staphylothermus</taxon>
    </lineage>
</organism>
<sequence length="81" mass="9345">MTQYLSELKTKLVGKLVGYKLLDKGSSSFIIVKDNEIKATVIDHGDYVIVRVSGKDFKYDKWYTKPEHLATVLINYFSQQK</sequence>
<name>A0A7C4HDL1_STAMA</name>
<proteinExistence type="predicted"/>
<dbReference type="EMBL" id="DTBJ01000048">
    <property type="protein sequence ID" value="HGM59027.1"/>
    <property type="molecule type" value="Genomic_DNA"/>
</dbReference>
<accession>A0A7C4HDL1</accession>